<feature type="compositionally biased region" description="Basic and acidic residues" evidence="1">
    <location>
        <begin position="843"/>
        <end position="862"/>
    </location>
</feature>
<dbReference type="CTD" id="23247"/>
<evidence type="ECO:0000313" key="4">
    <source>
        <dbReference type="Proteomes" id="UP000002279"/>
    </source>
</evidence>
<organism evidence="3 4">
    <name type="scientific">Ornithorhynchus anatinus</name>
    <name type="common">Duckbill platypus</name>
    <dbReference type="NCBI Taxonomy" id="9258"/>
    <lineage>
        <taxon>Eukaryota</taxon>
        <taxon>Metazoa</taxon>
        <taxon>Chordata</taxon>
        <taxon>Craniata</taxon>
        <taxon>Vertebrata</taxon>
        <taxon>Euteleostomi</taxon>
        <taxon>Mammalia</taxon>
        <taxon>Monotremata</taxon>
        <taxon>Ornithorhynchidae</taxon>
        <taxon>Ornithorhynchus</taxon>
    </lineage>
</organism>
<dbReference type="InterPro" id="IPR026704">
    <property type="entry name" value="KATNIP"/>
</dbReference>
<dbReference type="Pfam" id="PF14652">
    <property type="entry name" value="DUF4457"/>
    <property type="match status" value="3"/>
</dbReference>
<reference evidence="3" key="2">
    <citation type="submission" date="2025-08" db="UniProtKB">
        <authorList>
            <consortium name="Ensembl"/>
        </authorList>
    </citation>
    <scope>IDENTIFICATION</scope>
    <source>
        <strain evidence="3">Glennie</strain>
    </source>
</reference>
<dbReference type="PANTHER" id="PTHR21534">
    <property type="entry name" value="KATANIN-INTERACTING PROTEIN"/>
    <property type="match status" value="1"/>
</dbReference>
<dbReference type="GO" id="GO:0005886">
    <property type="term" value="C:plasma membrane"/>
    <property type="evidence" value="ECO:0007669"/>
    <property type="project" value="Ensembl"/>
</dbReference>
<feature type="domain" description="KATNIP" evidence="2">
    <location>
        <begin position="524"/>
        <end position="672"/>
    </location>
</feature>
<dbReference type="Ensembl" id="ENSOANT00000074290.1">
    <property type="protein sequence ID" value="ENSOANP00000034870.1"/>
    <property type="gene ID" value="ENSOANG00000012486.3"/>
</dbReference>
<accession>A0A6I8N1L2</accession>
<name>A0A6I8N1L2_ORNAN</name>
<feature type="compositionally biased region" description="Polar residues" evidence="1">
    <location>
        <begin position="863"/>
        <end position="883"/>
    </location>
</feature>
<dbReference type="OMA" id="IFCYDES"/>
<dbReference type="InterPro" id="IPR027859">
    <property type="entry name" value="KATNIP_dom"/>
</dbReference>
<evidence type="ECO:0000256" key="1">
    <source>
        <dbReference type="SAM" id="MobiDB-lite"/>
    </source>
</evidence>
<reference evidence="3 4" key="1">
    <citation type="journal article" date="2008" name="Nature">
        <title>Genome analysis of the platypus reveals unique signatures of evolution.</title>
        <authorList>
            <person name="Warren W.C."/>
            <person name="Hillier L.W."/>
            <person name="Marshall Graves J.A."/>
            <person name="Birney E."/>
            <person name="Ponting C.P."/>
            <person name="Grutzner F."/>
            <person name="Belov K."/>
            <person name="Miller W."/>
            <person name="Clarke L."/>
            <person name="Chinwalla A.T."/>
            <person name="Yang S.P."/>
            <person name="Heger A."/>
            <person name="Locke D.P."/>
            <person name="Miethke P."/>
            <person name="Waters P.D."/>
            <person name="Veyrunes F."/>
            <person name="Fulton L."/>
            <person name="Fulton B."/>
            <person name="Graves T."/>
            <person name="Wallis J."/>
            <person name="Puente X.S."/>
            <person name="Lopez-Otin C."/>
            <person name="Ordonez G.R."/>
            <person name="Eichler E.E."/>
            <person name="Chen L."/>
            <person name="Cheng Z."/>
            <person name="Deakin J.E."/>
            <person name="Alsop A."/>
            <person name="Thompson K."/>
            <person name="Kirby P."/>
            <person name="Papenfuss A.T."/>
            <person name="Wakefield M.J."/>
            <person name="Olender T."/>
            <person name="Lancet D."/>
            <person name="Huttley G.A."/>
            <person name="Smit A.F."/>
            <person name="Pask A."/>
            <person name="Temple-Smith P."/>
            <person name="Batzer M.A."/>
            <person name="Walker J.A."/>
            <person name="Konkel M.K."/>
            <person name="Harris R.S."/>
            <person name="Whittington C.M."/>
            <person name="Wong E.S."/>
            <person name="Gemmell N.J."/>
            <person name="Buschiazzo E."/>
            <person name="Vargas Jentzsch I.M."/>
            <person name="Merkel A."/>
            <person name="Schmitz J."/>
            <person name="Zemann A."/>
            <person name="Churakov G."/>
            <person name="Kriegs J.O."/>
            <person name="Brosius J."/>
            <person name="Murchison E.P."/>
            <person name="Sachidanandam R."/>
            <person name="Smith C."/>
            <person name="Hannon G.J."/>
            <person name="Tsend-Ayush E."/>
            <person name="McMillan D."/>
            <person name="Attenborough R."/>
            <person name="Rens W."/>
            <person name="Ferguson-Smith M."/>
            <person name="Lefevre C.M."/>
            <person name="Sharp J.A."/>
            <person name="Nicholas K.R."/>
            <person name="Ray D.A."/>
            <person name="Kube M."/>
            <person name="Reinhardt R."/>
            <person name="Pringle T.H."/>
            <person name="Taylor J."/>
            <person name="Jones R.C."/>
            <person name="Nixon B."/>
            <person name="Dacheux J.L."/>
            <person name="Niwa H."/>
            <person name="Sekita Y."/>
            <person name="Huang X."/>
            <person name="Stark A."/>
            <person name="Kheradpour P."/>
            <person name="Kellis M."/>
            <person name="Flicek P."/>
            <person name="Chen Y."/>
            <person name="Webber C."/>
            <person name="Hardison R."/>
            <person name="Nelson J."/>
            <person name="Hallsworth-Pepin K."/>
            <person name="Delehaunty K."/>
            <person name="Markovic C."/>
            <person name="Minx P."/>
            <person name="Feng Y."/>
            <person name="Kremitzki C."/>
            <person name="Mitreva M."/>
            <person name="Glasscock J."/>
            <person name="Wylie T."/>
            <person name="Wohldmann P."/>
            <person name="Thiru P."/>
            <person name="Nhan M.N."/>
            <person name="Pohl C.S."/>
            <person name="Smith S.M."/>
            <person name="Hou S."/>
            <person name="Nefedov M."/>
            <person name="de Jong P.J."/>
            <person name="Renfree M.B."/>
            <person name="Mardis E.R."/>
            <person name="Wilson R.K."/>
        </authorList>
    </citation>
    <scope>NUCLEOTIDE SEQUENCE [LARGE SCALE GENOMIC DNA]</scope>
    <source>
        <strain evidence="3 4">Glennie</strain>
    </source>
</reference>
<protein>
    <submittedName>
        <fullName evidence="3">Katanin interacting protein</fullName>
    </submittedName>
</protein>
<feature type="compositionally biased region" description="Polar residues" evidence="1">
    <location>
        <begin position="17"/>
        <end position="29"/>
    </location>
</feature>
<evidence type="ECO:0000259" key="2">
    <source>
        <dbReference type="Pfam" id="PF14652"/>
    </source>
</evidence>
<dbReference type="GeneID" id="100079528"/>
<dbReference type="GO" id="GO:0005576">
    <property type="term" value="C:extracellular region"/>
    <property type="evidence" value="ECO:0007669"/>
    <property type="project" value="GOC"/>
</dbReference>
<dbReference type="GO" id="GO:0034451">
    <property type="term" value="C:centriolar satellite"/>
    <property type="evidence" value="ECO:0007669"/>
    <property type="project" value="Ensembl"/>
</dbReference>
<keyword evidence="4" id="KW-1185">Reference proteome</keyword>
<feature type="compositionally biased region" description="Basic and acidic residues" evidence="1">
    <location>
        <begin position="358"/>
        <end position="367"/>
    </location>
</feature>
<feature type="region of interest" description="Disordered" evidence="1">
    <location>
        <begin position="17"/>
        <end position="46"/>
    </location>
</feature>
<dbReference type="PANTHER" id="PTHR21534:SF0">
    <property type="entry name" value="KATANIN-INTERACTING PROTEIN"/>
    <property type="match status" value="1"/>
</dbReference>
<dbReference type="GO" id="GO:0036064">
    <property type="term" value="C:ciliary basal body"/>
    <property type="evidence" value="ECO:0007669"/>
    <property type="project" value="Ensembl"/>
</dbReference>
<feature type="compositionally biased region" description="Basic and acidic residues" evidence="1">
    <location>
        <begin position="374"/>
        <end position="389"/>
    </location>
</feature>
<reference evidence="3" key="3">
    <citation type="submission" date="2025-09" db="UniProtKB">
        <authorList>
            <consortium name="Ensembl"/>
        </authorList>
    </citation>
    <scope>IDENTIFICATION</scope>
    <source>
        <strain evidence="3">Glennie</strain>
    </source>
</reference>
<dbReference type="GO" id="GO:0005654">
    <property type="term" value="C:nucleoplasm"/>
    <property type="evidence" value="ECO:0007669"/>
    <property type="project" value="Ensembl"/>
</dbReference>
<feature type="region of interest" description="Disordered" evidence="1">
    <location>
        <begin position="702"/>
        <end position="723"/>
    </location>
</feature>
<proteinExistence type="predicted"/>
<evidence type="ECO:0000313" key="3">
    <source>
        <dbReference type="Ensembl" id="ENSOANP00000034870.1"/>
    </source>
</evidence>
<dbReference type="OrthoDB" id="304622at2759"/>
<dbReference type="FunCoup" id="A0A6I8N1L2">
    <property type="interactions" value="390"/>
</dbReference>
<dbReference type="GeneTree" id="ENSGT00390000004566"/>
<feature type="domain" description="KATNIP" evidence="2">
    <location>
        <begin position="1273"/>
        <end position="1593"/>
    </location>
</feature>
<dbReference type="Proteomes" id="UP000002279">
    <property type="component" value="Chromosome 2"/>
</dbReference>
<feature type="region of interest" description="Disordered" evidence="1">
    <location>
        <begin position="902"/>
        <end position="929"/>
    </location>
</feature>
<dbReference type="InParanoid" id="A0A6I8N1L2"/>
<feature type="region of interest" description="Disordered" evidence="1">
    <location>
        <begin position="107"/>
        <end position="162"/>
    </location>
</feature>
<feature type="region of interest" description="Disordered" evidence="1">
    <location>
        <begin position="822"/>
        <end position="884"/>
    </location>
</feature>
<dbReference type="GO" id="GO:0090660">
    <property type="term" value="P:cerebrospinal fluid circulation"/>
    <property type="evidence" value="ECO:0007669"/>
    <property type="project" value="Ensembl"/>
</dbReference>
<feature type="region of interest" description="Disordered" evidence="1">
    <location>
        <begin position="355"/>
        <end position="401"/>
    </location>
</feature>
<feature type="compositionally biased region" description="Basic and acidic residues" evidence="1">
    <location>
        <begin position="130"/>
        <end position="143"/>
    </location>
</feature>
<dbReference type="RefSeq" id="XP_039766827.1">
    <property type="nucleotide sequence ID" value="XM_039910893.1"/>
</dbReference>
<dbReference type="Bgee" id="ENSOANG00000012486">
    <property type="expression patterns" value="Expressed in testis and 7 other cell types or tissues"/>
</dbReference>
<sequence>MNSFRRFMEPQITQPSTKVVPTQGNSNGHTLRKLGRSRSCSREKKEGYTKDLATDFDEKHDEYLILLQQRNRILKHLKTKDPMQLKLEHLEQGFSVYVNGANSEVRTSPRKAIPTDFSRSASHVEGASDSGRKTLLKEAEEGLGRGSRTAPSKVQRKGWHQKSIQIRAESGPRLYIDPPDYPEDFEPYENVNLETKDSPSDCFQNPRSPSDSTPCEFNFSLLNTDGHSITQSDVDKEKILLTLHDVTELRKSLELSVNLQKRENDCASEDYDSIEEDLIAEQEPEDITPGLSGSLLLPSSKAVQKAAPGTQEARRCCAHCPDTLIVLEFNPATKSKKERNLSAKRKDNAELYVPTKPVLERCKKERQSSPTYLDQEKSHSRPGSRKERPLSALRKSVCEDKDPTEDASAVLKAIQLENEALQTAMLCRKTGTSAHQESESPPNAQWTSLLKEVAETQSLELPLSPAFSATTTSKPFEAAGGAHAVTEAIEKIGLLGSRQQKKLLKVLQAIESDSTHLSHVAVTTKESESEVHLEAKGEEIKDAIYVTMEILSNWGNEVWVGLTEVEFFDLNNAKVFVSPHDVDIRNTDTPGDLGCLVNRNLTNTKGLSLWTCPFHPPVQLYFIIRNPRQSCDFGISMIKIWNYWAAHSDLDIGAKNVKLYVNESLVFDGELGKGKGDLDADCNITVNLKEGQKSPCTEERKEVNTPLCSEENKELGLNNSQPEGRMEEHFLDGKNDSTNCPRDNLPGLEEDLKLLLAPDTVADETRGLPAPNFVEHHHSDDEFTLSEQLEKLSGRKILPSPGQTPPWLQSFSKAKCKRETGIKQKPPWLDPEHPVAKPQPGDTPKDCPEWTDEIYKCPRNEQGRPSSRNANGSDRSQMDSKMSCQDDLDIFDRLSNKDRYGLERPISGRRSSRKDVFNSNLGDECHPSKDDTFPVISTKAFRSRWRNEQEHTLQESWNSLNEFNRSHRGRISNMEFQGDIFDEFLQQQKISRLGEHKSVKQANTEELLRGQEDYSSENDDGSDFKIPVLPYGQHLIIDIKSTWGDRHYVGLNGIEIFSSKGKPVQISNIKAEPPDINILPVYGKDPRVVSNLTDGVYRTQDDMHLWLAPFTPSKSHFIYIDFVDPCQVAMIRIWNYNKSRIHSFRGVKDITILLDKQCIFKGEIAKASGTLSGAPEQFGDTILFTTDDDILEAIFCSDETFYDIDVESVSSLRYEEELKRPRTADGEGDERPFTQAGFRIRDDQVQEQEPVFNPLPEFTTPEPGIYTGACLQLNFTMSWGDSHYLGLTGLEVVGKDGQSLPITTDKISASPRDLNDLPEYTDDARTLDKLIDGTNITVEDEHMWLVPFSSGDDHVIAIHFDKAENIAGLRFWNYNKSPEDTYRGAKIVHVSLDGQCISPPEGFLIRKGPGNCHFDFAQEIIFVDYLQPRTVAKPSRSRSDGKNVEQASMDYEAPLMPCGFIFQFQLLTSWGDPYYIGLNGLELYDEHGEKIPLSENNIAAFPDSVNTLEGVRGDVRTPDKLIDQVNDTNDGRHMWLAPILPGLVNRVYVIFDLPTTVSMIKLWNYAKTPHRGVKEFGLLVDDLLVYNGILDMVNHIVHGILPTCDPTVPYHTILFTEDEDICYREKYTIISNHVEDQDVRMMNENQIVTNSKKKQTTVDPALRPKTCLSEKETVRRRRH</sequence>
<gene>
    <name evidence="3" type="primary">KATNIP</name>
</gene>
<feature type="domain" description="KATNIP" evidence="2">
    <location>
        <begin position="1038"/>
        <end position="1190"/>
    </location>
</feature>